<dbReference type="RefSeq" id="WP_327775679.1">
    <property type="nucleotide sequence ID" value="NZ_JAYXUG010000030.1"/>
</dbReference>
<reference evidence="1 2" key="1">
    <citation type="submission" date="2024-01" db="EMBL/GenBank/DDBJ databases">
        <title>Active colonisers of the gastrointestinal tract of Atlantic salmon farmed in a warm water region.</title>
        <authorList>
            <person name="Bowman J.P."/>
        </authorList>
    </citation>
    <scope>NUCLEOTIDE SEQUENCE [LARGE SCALE GENOMIC DNA]</scope>
    <source>
        <strain evidence="1 2">S3MW1</strain>
    </source>
</reference>
<sequence length="40" mass="4740">MNISHWNTPWVDVDDLILTSFADTIKHKFAAEQYVRMMQS</sequence>
<name>A0ABU6LBC2_9GAMM</name>
<organism evidence="1 2">
    <name type="scientific">Photobacterium toruni</name>
    <dbReference type="NCBI Taxonomy" id="1935446"/>
    <lineage>
        <taxon>Bacteria</taxon>
        <taxon>Pseudomonadati</taxon>
        <taxon>Pseudomonadota</taxon>
        <taxon>Gammaproteobacteria</taxon>
        <taxon>Vibrionales</taxon>
        <taxon>Vibrionaceae</taxon>
        <taxon>Photobacterium</taxon>
    </lineage>
</organism>
<evidence type="ECO:0000313" key="2">
    <source>
        <dbReference type="Proteomes" id="UP001306119"/>
    </source>
</evidence>
<comment type="caution">
    <text evidence="1">The sequence shown here is derived from an EMBL/GenBank/DDBJ whole genome shotgun (WGS) entry which is preliminary data.</text>
</comment>
<dbReference type="EMBL" id="JAYXUG010000030">
    <property type="protein sequence ID" value="MEC6833847.1"/>
    <property type="molecule type" value="Genomic_DNA"/>
</dbReference>
<accession>A0ABU6LBC2</accession>
<gene>
    <name evidence="1" type="ORF">VXS06_18950</name>
</gene>
<evidence type="ECO:0000313" key="1">
    <source>
        <dbReference type="EMBL" id="MEC6833847.1"/>
    </source>
</evidence>
<keyword evidence="2" id="KW-1185">Reference proteome</keyword>
<dbReference type="Proteomes" id="UP001306119">
    <property type="component" value="Unassembled WGS sequence"/>
</dbReference>
<protein>
    <submittedName>
        <fullName evidence="1">Uncharacterized protein</fullName>
    </submittedName>
</protein>
<proteinExistence type="predicted"/>